<dbReference type="CDD" id="cd00865">
    <property type="entry name" value="PEBP_bact_arch"/>
    <property type="match status" value="1"/>
</dbReference>
<reference evidence="2" key="1">
    <citation type="submission" date="2019-11" db="EMBL/GenBank/DDBJ databases">
        <authorList>
            <person name="Feng L."/>
        </authorList>
    </citation>
    <scope>NUCLEOTIDE SEQUENCE</scope>
    <source>
        <strain evidence="2">AodontolyticusLFYP35</strain>
    </source>
</reference>
<accession>A0A6N2TDL1</accession>
<evidence type="ECO:0000256" key="1">
    <source>
        <dbReference type="ARBA" id="ARBA00007120"/>
    </source>
</evidence>
<dbReference type="AlphaFoldDB" id="A0A6N2TDL1"/>
<protein>
    <submittedName>
        <fullName evidence="2">Putative kinase inhibitor protein</fullName>
    </submittedName>
</protein>
<proteinExistence type="inferred from homology"/>
<dbReference type="Gene3D" id="3.90.280.10">
    <property type="entry name" value="PEBP-like"/>
    <property type="match status" value="1"/>
</dbReference>
<evidence type="ECO:0000313" key="2">
    <source>
        <dbReference type="EMBL" id="VYT03720.1"/>
    </source>
</evidence>
<dbReference type="PANTHER" id="PTHR30289">
    <property type="entry name" value="UNCHARACTERIZED PROTEIN YBCL-RELATED"/>
    <property type="match status" value="1"/>
</dbReference>
<dbReference type="InterPro" id="IPR005247">
    <property type="entry name" value="YbhB_YbcL/LppC-like"/>
</dbReference>
<comment type="similarity">
    <text evidence="1">Belongs to the UPF0098 family.</text>
</comment>
<organism evidence="2">
    <name type="scientific">Schaalia odontolytica</name>
    <dbReference type="NCBI Taxonomy" id="1660"/>
    <lineage>
        <taxon>Bacteria</taxon>
        <taxon>Bacillati</taxon>
        <taxon>Actinomycetota</taxon>
        <taxon>Actinomycetes</taxon>
        <taxon>Actinomycetales</taxon>
        <taxon>Actinomycetaceae</taxon>
        <taxon>Schaalia</taxon>
    </lineage>
</organism>
<dbReference type="EMBL" id="CACRSM010000002">
    <property type="protein sequence ID" value="VYT03720.1"/>
    <property type="molecule type" value="Genomic_DNA"/>
</dbReference>
<sequence>MRMHLFDRPLASNPYEGLPPSATFTVVSQDLSNGLPMPKLHTAEGGSISPHLEWSGFPDQTESFFVSCFDPDAPTPSGFWHWMVIDIPVSCTSLARGAGSSDLELDGSAFHLRGDHGDHSYFGAAPPAGDRPHRYIFSVHALDVPTLGCDDDTSPAMYSFEALEHTIARATLTATHQTPSN</sequence>
<dbReference type="InterPro" id="IPR036610">
    <property type="entry name" value="PEBP-like_sf"/>
</dbReference>
<name>A0A6N2TDL1_9ACTO</name>
<dbReference type="PANTHER" id="PTHR30289:SF1">
    <property type="entry name" value="PEBP (PHOSPHATIDYLETHANOLAMINE-BINDING PROTEIN) FAMILY PROTEIN"/>
    <property type="match status" value="1"/>
</dbReference>
<dbReference type="NCBIfam" id="TIGR00481">
    <property type="entry name" value="YbhB/YbcL family Raf kinase inhibitor-like protein"/>
    <property type="match status" value="1"/>
</dbReference>
<gene>
    <name evidence="2" type="ORF">AOLFYP35_01307</name>
</gene>
<dbReference type="SUPFAM" id="SSF49777">
    <property type="entry name" value="PEBP-like"/>
    <property type="match status" value="1"/>
</dbReference>
<dbReference type="Pfam" id="PF01161">
    <property type="entry name" value="PBP"/>
    <property type="match status" value="1"/>
</dbReference>
<dbReference type="InterPro" id="IPR008914">
    <property type="entry name" value="PEBP"/>
</dbReference>